<evidence type="ECO:0000256" key="8">
    <source>
        <dbReference type="ARBA" id="ARBA00022806"/>
    </source>
</evidence>
<dbReference type="PROSITE" id="PS00039">
    <property type="entry name" value="DEAD_ATP_HELICASE"/>
    <property type="match status" value="1"/>
</dbReference>
<gene>
    <name evidence="16" type="ORF">PSAL00342_LOCUS3240</name>
</gene>
<name>A0A7S3XCR8_9CHLO</name>
<dbReference type="SUPFAM" id="SSF52540">
    <property type="entry name" value="P-loop containing nucleoside triphosphate hydrolases"/>
    <property type="match status" value="1"/>
</dbReference>
<evidence type="ECO:0000256" key="2">
    <source>
        <dbReference type="ARBA" id="ARBA00009334"/>
    </source>
</evidence>
<dbReference type="GO" id="GO:0016787">
    <property type="term" value="F:hydrolase activity"/>
    <property type="evidence" value="ECO:0007669"/>
    <property type="project" value="UniProtKB-KW"/>
</dbReference>
<keyword evidence="4" id="KW-0690">Ribosome biogenesis</keyword>
<dbReference type="InterPro" id="IPR011545">
    <property type="entry name" value="DEAD/DEAH_box_helicase_dom"/>
</dbReference>
<dbReference type="Gene3D" id="3.40.50.300">
    <property type="entry name" value="P-loop containing nucleotide triphosphate hydrolases"/>
    <property type="match status" value="2"/>
</dbReference>
<dbReference type="InterPro" id="IPR000629">
    <property type="entry name" value="RNA-helicase_DEAD-box_CS"/>
</dbReference>
<dbReference type="PANTHER" id="PTHR47958">
    <property type="entry name" value="ATP-DEPENDENT RNA HELICASE DBP3"/>
    <property type="match status" value="1"/>
</dbReference>
<dbReference type="CDD" id="cd18787">
    <property type="entry name" value="SF2_C_DEAD"/>
    <property type="match status" value="1"/>
</dbReference>
<evidence type="ECO:0000256" key="5">
    <source>
        <dbReference type="ARBA" id="ARBA00022552"/>
    </source>
</evidence>
<dbReference type="FunFam" id="3.40.50.300:FF:000008">
    <property type="entry name" value="ATP-dependent RNA helicase RhlB"/>
    <property type="match status" value="1"/>
</dbReference>
<evidence type="ECO:0000259" key="15">
    <source>
        <dbReference type="PROSITE" id="PS51194"/>
    </source>
</evidence>
<proteinExistence type="inferred from homology"/>
<keyword evidence="6 12" id="KW-0547">Nucleotide-binding</keyword>
<dbReference type="PROSITE" id="PS51194">
    <property type="entry name" value="HELICASE_CTER"/>
    <property type="match status" value="1"/>
</dbReference>
<feature type="compositionally biased region" description="Basic and acidic residues" evidence="13">
    <location>
        <begin position="1"/>
        <end position="14"/>
    </location>
</feature>
<evidence type="ECO:0000256" key="12">
    <source>
        <dbReference type="RuleBase" id="RU000492"/>
    </source>
</evidence>
<evidence type="ECO:0000256" key="1">
    <source>
        <dbReference type="ARBA" id="ARBA00004604"/>
    </source>
</evidence>
<evidence type="ECO:0000256" key="13">
    <source>
        <dbReference type="SAM" id="MobiDB-lite"/>
    </source>
</evidence>
<keyword evidence="7 12" id="KW-0378">Hydrolase</keyword>
<evidence type="ECO:0000256" key="9">
    <source>
        <dbReference type="ARBA" id="ARBA00022840"/>
    </source>
</evidence>
<feature type="domain" description="Helicase C-terminal" evidence="15">
    <location>
        <begin position="354"/>
        <end position="501"/>
    </location>
</feature>
<dbReference type="GO" id="GO:0005524">
    <property type="term" value="F:ATP binding"/>
    <property type="evidence" value="ECO:0007669"/>
    <property type="project" value="UniProtKB-KW"/>
</dbReference>
<dbReference type="SMART" id="SM00487">
    <property type="entry name" value="DEXDc"/>
    <property type="match status" value="1"/>
</dbReference>
<evidence type="ECO:0000256" key="7">
    <source>
        <dbReference type="ARBA" id="ARBA00022801"/>
    </source>
</evidence>
<feature type="domain" description="Helicase ATP-binding" evidence="14">
    <location>
        <begin position="152"/>
        <end position="326"/>
    </location>
</feature>
<evidence type="ECO:0000256" key="6">
    <source>
        <dbReference type="ARBA" id="ARBA00022741"/>
    </source>
</evidence>
<protein>
    <recommendedName>
        <fullName evidence="3">RNA helicase</fullName>
        <ecNumber evidence="3">3.6.4.13</ecNumber>
    </recommendedName>
</protein>
<dbReference type="AlphaFoldDB" id="A0A7S3XCR8"/>
<dbReference type="InterPro" id="IPR044742">
    <property type="entry name" value="DEAD/DEAH_RhlB"/>
</dbReference>
<dbReference type="SMART" id="SM00490">
    <property type="entry name" value="HELICc"/>
    <property type="match status" value="1"/>
</dbReference>
<sequence>MASHSTDEAKAKRKEEKKRRKKGEKDKGDAEERKRRKREKKERRMEDGNRPDVLEPTLAEKVHHHAQVGNRELAKSSKPIEKTFYVEHREVNAMSEEEVRKCREKLQITVENLPRGMKARPVQSFEQAGFPTSLHAVTKGFQKPSPIQSQAWPIVLAGQDLVGIAATGSGKTLAFGLPAITHILGQKGKNSKGPRCLILAPTRELCQQIGDVMEKACEVCGLKCAVVYGGVPKSQQISDLRAGAEVVTATPGRLEDLVESGYCNLQGVSFLVLDEADRMLDLGFLPHIRNIVLNIRSDRQTVMFSATWPQEVQSLAVDFMYEPVRCTIGSEGLSAAKSVSQVVEVIDPKEKDARLDAVLRKYHASRKNRVLIFVLYKKEAERVEQLLQRRGWECAGIHGDKSQADRTKAVQRFKDGKCPLLIATDVAARGLDIPDVEYVINYTFPLTSEDYVHRIGRTGRAGKTGCSHTFFTFHDKARAGELQNLLRKGGQPVPQELLSFGSTVKKKESKLYGAHFKEVDMTARPTKIKFDD</sequence>
<feature type="compositionally biased region" description="Basic and acidic residues" evidence="13">
    <location>
        <begin position="23"/>
        <end position="33"/>
    </location>
</feature>
<reference evidence="16" key="1">
    <citation type="submission" date="2021-01" db="EMBL/GenBank/DDBJ databases">
        <authorList>
            <person name="Corre E."/>
            <person name="Pelletier E."/>
            <person name="Niang G."/>
            <person name="Scheremetjew M."/>
            <person name="Finn R."/>
            <person name="Kale V."/>
            <person name="Holt S."/>
            <person name="Cochrane G."/>
            <person name="Meng A."/>
            <person name="Brown T."/>
            <person name="Cohen L."/>
        </authorList>
    </citation>
    <scope>NUCLEOTIDE SEQUENCE</scope>
    <source>
        <strain evidence="16">CCMP1897</strain>
    </source>
</reference>
<dbReference type="InterPro" id="IPR027417">
    <property type="entry name" value="P-loop_NTPase"/>
</dbReference>
<dbReference type="PROSITE" id="PS51192">
    <property type="entry name" value="HELICASE_ATP_BIND_1"/>
    <property type="match status" value="1"/>
</dbReference>
<dbReference type="InterPro" id="IPR001650">
    <property type="entry name" value="Helicase_C-like"/>
</dbReference>
<feature type="compositionally biased region" description="Basic and acidic residues" evidence="13">
    <location>
        <begin position="42"/>
        <end position="61"/>
    </location>
</feature>
<comment type="similarity">
    <text evidence="2">Belongs to the DEAD box helicase family. DDX5/DBP2 subfamily.</text>
</comment>
<accession>A0A7S3XCR8</accession>
<dbReference type="CDD" id="cd00268">
    <property type="entry name" value="DEADc"/>
    <property type="match status" value="1"/>
</dbReference>
<keyword evidence="8 12" id="KW-0347">Helicase</keyword>
<keyword evidence="10" id="KW-0539">Nucleus</keyword>
<evidence type="ECO:0000256" key="4">
    <source>
        <dbReference type="ARBA" id="ARBA00022517"/>
    </source>
</evidence>
<evidence type="ECO:0000313" key="16">
    <source>
        <dbReference type="EMBL" id="CAE0609421.1"/>
    </source>
</evidence>
<keyword evidence="5" id="KW-0698">rRNA processing</keyword>
<evidence type="ECO:0000256" key="10">
    <source>
        <dbReference type="ARBA" id="ARBA00023242"/>
    </source>
</evidence>
<comment type="function">
    <text evidence="11">ATP-dependent RNA helicase required for 60S ribosomal subunit synthesis. Involved in efficient pre-rRNA processing, predominantly at site A3, which is necessary for the normal formation of 25S and 5.8S rRNAs.</text>
</comment>
<evidence type="ECO:0000256" key="3">
    <source>
        <dbReference type="ARBA" id="ARBA00012552"/>
    </source>
</evidence>
<keyword evidence="9 12" id="KW-0067">ATP-binding</keyword>
<dbReference type="EC" id="3.6.4.13" evidence="3"/>
<feature type="region of interest" description="Disordered" evidence="13">
    <location>
        <begin position="1"/>
        <end position="75"/>
    </location>
</feature>
<dbReference type="GO" id="GO:0003724">
    <property type="term" value="F:RNA helicase activity"/>
    <property type="evidence" value="ECO:0007669"/>
    <property type="project" value="UniProtKB-EC"/>
</dbReference>
<dbReference type="InterPro" id="IPR014001">
    <property type="entry name" value="Helicase_ATP-bd"/>
</dbReference>
<evidence type="ECO:0000259" key="14">
    <source>
        <dbReference type="PROSITE" id="PS51192"/>
    </source>
</evidence>
<comment type="subcellular location">
    <subcellularLocation>
        <location evidence="1">Nucleus</location>
        <location evidence="1">Nucleolus</location>
    </subcellularLocation>
</comment>
<dbReference type="EMBL" id="HBIS01003591">
    <property type="protein sequence ID" value="CAE0609421.1"/>
    <property type="molecule type" value="Transcribed_RNA"/>
</dbReference>
<dbReference type="FunFam" id="3.40.50.300:FF:000079">
    <property type="entry name" value="probable ATP-dependent RNA helicase DDX17"/>
    <property type="match status" value="1"/>
</dbReference>
<dbReference type="GO" id="GO:0003676">
    <property type="term" value="F:nucleic acid binding"/>
    <property type="evidence" value="ECO:0007669"/>
    <property type="project" value="InterPro"/>
</dbReference>
<organism evidence="16">
    <name type="scientific">Picocystis salinarum</name>
    <dbReference type="NCBI Taxonomy" id="88271"/>
    <lineage>
        <taxon>Eukaryota</taxon>
        <taxon>Viridiplantae</taxon>
        <taxon>Chlorophyta</taxon>
        <taxon>Picocystophyceae</taxon>
        <taxon>Picocystales</taxon>
        <taxon>Picocystaceae</taxon>
        <taxon>Picocystis</taxon>
    </lineage>
</organism>
<evidence type="ECO:0000256" key="11">
    <source>
        <dbReference type="ARBA" id="ARBA00037449"/>
    </source>
</evidence>
<dbReference type="Pfam" id="PF00271">
    <property type="entry name" value="Helicase_C"/>
    <property type="match status" value="1"/>
</dbReference>
<dbReference type="Pfam" id="PF00270">
    <property type="entry name" value="DEAD"/>
    <property type="match status" value="1"/>
</dbReference>